<organism evidence="1 2">
    <name type="scientific">Solanum commersonii</name>
    <name type="common">Commerson's wild potato</name>
    <name type="synonym">Commerson's nightshade</name>
    <dbReference type="NCBI Taxonomy" id="4109"/>
    <lineage>
        <taxon>Eukaryota</taxon>
        <taxon>Viridiplantae</taxon>
        <taxon>Streptophyta</taxon>
        <taxon>Embryophyta</taxon>
        <taxon>Tracheophyta</taxon>
        <taxon>Spermatophyta</taxon>
        <taxon>Magnoliopsida</taxon>
        <taxon>eudicotyledons</taxon>
        <taxon>Gunneridae</taxon>
        <taxon>Pentapetalae</taxon>
        <taxon>asterids</taxon>
        <taxon>lamiids</taxon>
        <taxon>Solanales</taxon>
        <taxon>Solanaceae</taxon>
        <taxon>Solanoideae</taxon>
        <taxon>Solaneae</taxon>
        <taxon>Solanum</taxon>
    </lineage>
</organism>
<sequence>MNKTKKTKAKTESNSFKNFGFNDLRFLGRKNSDRSRGRNGIPLRIQGSKSFLEEQGAAGFWMKFSPKFQKIRTRQQGWNEFD</sequence>
<accession>A0A9J5VYY4</accession>
<gene>
    <name evidence="1" type="ORF">H5410_064599</name>
</gene>
<reference evidence="1" key="1">
    <citation type="submission" date="2020-09" db="EMBL/GenBank/DDBJ databases">
        <title>De no assembly of potato wild relative species, Solanum commersonii.</title>
        <authorList>
            <person name="Cho K."/>
        </authorList>
    </citation>
    <scope>NUCLEOTIDE SEQUENCE</scope>
    <source>
        <strain evidence="1">LZ3.2</strain>
        <tissue evidence="1">Leaf</tissue>
    </source>
</reference>
<keyword evidence="2" id="KW-1185">Reference proteome</keyword>
<evidence type="ECO:0000313" key="2">
    <source>
        <dbReference type="Proteomes" id="UP000824120"/>
    </source>
</evidence>
<proteinExistence type="predicted"/>
<name>A0A9J5VYY4_SOLCO</name>
<evidence type="ECO:0000313" key="1">
    <source>
        <dbReference type="EMBL" id="KAG5568384.1"/>
    </source>
</evidence>
<dbReference type="AlphaFoldDB" id="A0A9J5VYY4"/>
<dbReference type="Proteomes" id="UP000824120">
    <property type="component" value="Unassembled WGS sequence"/>
</dbReference>
<comment type="caution">
    <text evidence="1">The sequence shown here is derived from an EMBL/GenBank/DDBJ whole genome shotgun (WGS) entry which is preliminary data.</text>
</comment>
<protein>
    <submittedName>
        <fullName evidence="1">Uncharacterized protein</fullName>
    </submittedName>
</protein>
<dbReference type="EMBL" id="JACXVP010000141">
    <property type="protein sequence ID" value="KAG5568384.1"/>
    <property type="molecule type" value="Genomic_DNA"/>
</dbReference>